<protein>
    <submittedName>
        <fullName evidence="2">Acetyltransferase (GNAT) family protein</fullName>
    </submittedName>
</protein>
<keyword evidence="2" id="KW-0808">Transferase</keyword>
<dbReference type="OrthoDB" id="5570877at2"/>
<dbReference type="InterPro" id="IPR016181">
    <property type="entry name" value="Acyl_CoA_acyltransferase"/>
</dbReference>
<name>A0A4R3L0U3_9FIRM</name>
<dbReference type="Gene3D" id="3.40.630.30">
    <property type="match status" value="1"/>
</dbReference>
<proteinExistence type="predicted"/>
<keyword evidence="3" id="KW-1185">Reference proteome</keyword>
<accession>A0A4R3L0U3</accession>
<dbReference type="InterPro" id="IPR000182">
    <property type="entry name" value="GNAT_dom"/>
</dbReference>
<gene>
    <name evidence="2" type="ORF">EDD65_101154</name>
</gene>
<reference evidence="2 3" key="1">
    <citation type="submission" date="2019-03" db="EMBL/GenBank/DDBJ databases">
        <title>Genomic Encyclopedia of Type Strains, Phase IV (KMG-IV): sequencing the most valuable type-strain genomes for metagenomic binning, comparative biology and taxonomic classification.</title>
        <authorList>
            <person name="Goeker M."/>
        </authorList>
    </citation>
    <scope>NUCLEOTIDE SEQUENCE [LARGE SCALE GENOMIC DNA]</scope>
    <source>
        <strain evidence="2 3">DSM 26752</strain>
    </source>
</reference>
<dbReference type="RefSeq" id="WP_132025436.1">
    <property type="nucleotide sequence ID" value="NZ_CP068564.1"/>
</dbReference>
<dbReference type="SUPFAM" id="SSF55729">
    <property type="entry name" value="Acyl-CoA N-acyltransferases (Nat)"/>
    <property type="match status" value="1"/>
</dbReference>
<evidence type="ECO:0000259" key="1">
    <source>
        <dbReference type="PROSITE" id="PS51186"/>
    </source>
</evidence>
<comment type="caution">
    <text evidence="2">The sequence shown here is derived from an EMBL/GenBank/DDBJ whole genome shotgun (WGS) entry which is preliminary data.</text>
</comment>
<dbReference type="Proteomes" id="UP000294567">
    <property type="component" value="Unassembled WGS sequence"/>
</dbReference>
<dbReference type="GO" id="GO:0016747">
    <property type="term" value="F:acyltransferase activity, transferring groups other than amino-acyl groups"/>
    <property type="evidence" value="ECO:0007669"/>
    <property type="project" value="InterPro"/>
</dbReference>
<organism evidence="2 3">
    <name type="scientific">Keratinibaculum paraultunense</name>
    <dbReference type="NCBI Taxonomy" id="1278232"/>
    <lineage>
        <taxon>Bacteria</taxon>
        <taxon>Bacillati</taxon>
        <taxon>Bacillota</taxon>
        <taxon>Tissierellia</taxon>
        <taxon>Tissierellales</taxon>
        <taxon>Tepidimicrobiaceae</taxon>
        <taxon>Keratinibaculum</taxon>
    </lineage>
</organism>
<dbReference type="EMBL" id="SMAE01000001">
    <property type="protein sequence ID" value="TCS91651.1"/>
    <property type="molecule type" value="Genomic_DNA"/>
</dbReference>
<evidence type="ECO:0000313" key="3">
    <source>
        <dbReference type="Proteomes" id="UP000294567"/>
    </source>
</evidence>
<dbReference type="PROSITE" id="PS51186">
    <property type="entry name" value="GNAT"/>
    <property type="match status" value="1"/>
</dbReference>
<feature type="domain" description="N-acetyltransferase" evidence="1">
    <location>
        <begin position="10"/>
        <end position="165"/>
    </location>
</feature>
<dbReference type="AlphaFoldDB" id="A0A4R3L0U3"/>
<evidence type="ECO:0000313" key="2">
    <source>
        <dbReference type="EMBL" id="TCS91651.1"/>
    </source>
</evidence>
<sequence>MKEDINYVCKVSSEFTQREIKDFIDVFNEVFHLNYDTDWFKWKYLDDIYGDSYIVLAYKGNKPIGIRSFWRNDIDVYACYQPCDTGVLKEFRGKGIFTKMTLIALDKTKDGFIYNYPNENSRPGNLKLGWEINKYYYMKLVISSNNLKEETKYIDDDYLMWRFVKCPINKYYYYKKDGVYYLLVNRIDNIYYVLGRFNPEYSKHFTKVKYPILFNYTTEKTVMYRLFKNRVTILSFEREGQDISKIDIPIFKGDYF</sequence>